<keyword evidence="1" id="KW-1133">Transmembrane helix</keyword>
<reference evidence="2" key="2">
    <citation type="submission" date="2021-04" db="EMBL/GenBank/DDBJ databases">
        <authorList>
            <person name="Gilroy R."/>
        </authorList>
    </citation>
    <scope>NUCLEOTIDE SEQUENCE</scope>
    <source>
        <strain evidence="2">CHK33-7979</strain>
    </source>
</reference>
<proteinExistence type="predicted"/>
<feature type="transmembrane region" description="Helical" evidence="1">
    <location>
        <begin position="68"/>
        <end position="88"/>
    </location>
</feature>
<name>A0A9D2CFA6_9FIRM</name>
<dbReference type="AlphaFoldDB" id="A0A9D2CFA6"/>
<sequence>MVKGINKQVIVVKAPDPRLFEEAIFILREGALAEGASPEQVLKEARQAAKSYVSRSTIPGKWFQAIPAPAYAAAGALAATAAWSLALFF</sequence>
<keyword evidence="2" id="KW-0396">Initiation factor</keyword>
<evidence type="ECO:0000313" key="2">
    <source>
        <dbReference type="EMBL" id="HIY74324.1"/>
    </source>
</evidence>
<keyword evidence="1" id="KW-0472">Membrane</keyword>
<dbReference type="GO" id="GO:0003743">
    <property type="term" value="F:translation initiation factor activity"/>
    <property type="evidence" value="ECO:0007669"/>
    <property type="project" value="UniProtKB-KW"/>
</dbReference>
<gene>
    <name evidence="2" type="ORF">H9826_10210</name>
</gene>
<evidence type="ECO:0000313" key="3">
    <source>
        <dbReference type="Proteomes" id="UP000886824"/>
    </source>
</evidence>
<comment type="caution">
    <text evidence="2">The sequence shown here is derived from an EMBL/GenBank/DDBJ whole genome shotgun (WGS) entry which is preliminary data.</text>
</comment>
<dbReference type="EMBL" id="DXCX01000107">
    <property type="protein sequence ID" value="HIY74324.1"/>
    <property type="molecule type" value="Genomic_DNA"/>
</dbReference>
<dbReference type="Proteomes" id="UP000886824">
    <property type="component" value="Unassembled WGS sequence"/>
</dbReference>
<keyword evidence="1" id="KW-0812">Transmembrane</keyword>
<organism evidence="2 3">
    <name type="scientific">Candidatus Intestinimonas merdavium</name>
    <dbReference type="NCBI Taxonomy" id="2838622"/>
    <lineage>
        <taxon>Bacteria</taxon>
        <taxon>Bacillati</taxon>
        <taxon>Bacillota</taxon>
        <taxon>Clostridia</taxon>
        <taxon>Eubacteriales</taxon>
        <taxon>Intestinimonas</taxon>
    </lineage>
</organism>
<evidence type="ECO:0000256" key="1">
    <source>
        <dbReference type="SAM" id="Phobius"/>
    </source>
</evidence>
<accession>A0A9D2CFA6</accession>
<reference evidence="2" key="1">
    <citation type="journal article" date="2021" name="PeerJ">
        <title>Extensive microbial diversity within the chicken gut microbiome revealed by metagenomics and culture.</title>
        <authorList>
            <person name="Gilroy R."/>
            <person name="Ravi A."/>
            <person name="Getino M."/>
            <person name="Pursley I."/>
            <person name="Horton D.L."/>
            <person name="Alikhan N.F."/>
            <person name="Baker D."/>
            <person name="Gharbi K."/>
            <person name="Hall N."/>
            <person name="Watson M."/>
            <person name="Adriaenssens E.M."/>
            <person name="Foster-Nyarko E."/>
            <person name="Jarju S."/>
            <person name="Secka A."/>
            <person name="Antonio M."/>
            <person name="Oren A."/>
            <person name="Chaudhuri R.R."/>
            <person name="La Ragione R."/>
            <person name="Hildebrand F."/>
            <person name="Pallen M.J."/>
        </authorList>
    </citation>
    <scope>NUCLEOTIDE SEQUENCE</scope>
    <source>
        <strain evidence="2">CHK33-7979</strain>
    </source>
</reference>
<protein>
    <submittedName>
        <fullName evidence="2">Translation initiation factor 2</fullName>
    </submittedName>
</protein>
<keyword evidence="2" id="KW-0648">Protein biosynthesis</keyword>